<feature type="chain" id="PRO_5043938760" description="chitinase" evidence="9">
    <location>
        <begin position="20"/>
        <end position="479"/>
    </location>
</feature>
<evidence type="ECO:0000259" key="10">
    <source>
        <dbReference type="PROSITE" id="PS50940"/>
    </source>
</evidence>
<accession>A0AAQ6IEV4</accession>
<dbReference type="InterPro" id="IPR002557">
    <property type="entry name" value="Chitin-bd_dom"/>
</dbReference>
<keyword evidence="12" id="KW-1185">Reference proteome</keyword>
<reference evidence="11" key="3">
    <citation type="submission" date="2025-09" db="UniProtKB">
        <authorList>
            <consortium name="Ensembl"/>
        </authorList>
    </citation>
    <scope>IDENTIFICATION</scope>
</reference>
<dbReference type="GO" id="GO:0006032">
    <property type="term" value="P:chitin catabolic process"/>
    <property type="evidence" value="ECO:0007669"/>
    <property type="project" value="UniProtKB-KW"/>
</dbReference>
<dbReference type="FunFam" id="2.170.140.10:FF:000001">
    <property type="entry name" value="Acidic mammalian chitinase"/>
    <property type="match status" value="7"/>
</dbReference>
<feature type="signal peptide" evidence="9">
    <location>
        <begin position="1"/>
        <end position="19"/>
    </location>
</feature>
<evidence type="ECO:0000256" key="7">
    <source>
        <dbReference type="ARBA" id="ARBA00023157"/>
    </source>
</evidence>
<keyword evidence="5" id="KW-0677">Repeat</keyword>
<feature type="domain" description="Chitin-binding type-2" evidence="10">
    <location>
        <begin position="168"/>
        <end position="224"/>
    </location>
</feature>
<dbReference type="AlphaFoldDB" id="A0AAQ6IEV4"/>
<keyword evidence="8" id="KW-0325">Glycoprotein</keyword>
<keyword evidence="7" id="KW-1015">Disulfide bond</keyword>
<dbReference type="Proteomes" id="UP000265040">
    <property type="component" value="Chromosome 10"/>
</dbReference>
<evidence type="ECO:0000256" key="4">
    <source>
        <dbReference type="ARBA" id="ARBA00022729"/>
    </source>
</evidence>
<keyword evidence="4 9" id="KW-0732">Signal</keyword>
<evidence type="ECO:0000313" key="12">
    <source>
        <dbReference type="Proteomes" id="UP000265040"/>
    </source>
</evidence>
<evidence type="ECO:0000256" key="1">
    <source>
        <dbReference type="ARBA" id="ARBA00000822"/>
    </source>
</evidence>
<keyword evidence="6" id="KW-0146">Chitin degradation</keyword>
<dbReference type="PANTHER" id="PTHR23301">
    <property type="entry name" value="CHITIN BINDING PERITROPHIN-A"/>
    <property type="match status" value="1"/>
</dbReference>
<dbReference type="SUPFAM" id="SSF57625">
    <property type="entry name" value="Invertebrate chitin-binding proteins"/>
    <property type="match status" value="7"/>
</dbReference>
<dbReference type="EC" id="3.2.1.14" evidence="2"/>
<comment type="catalytic activity">
    <reaction evidence="1">
        <text>Random endo-hydrolysis of N-acetyl-beta-D-glucosaminide (1-&gt;4)-beta-linkages in chitin and chitodextrins.</text>
        <dbReference type="EC" id="3.2.1.14"/>
    </reaction>
</comment>
<evidence type="ECO:0000313" key="11">
    <source>
        <dbReference type="Ensembl" id="ENSATEP00000073804.1"/>
    </source>
</evidence>
<sequence>MSRLLTAGLSLIIVSLAFSANLTRTTPTTTVQSGGSTKGFCSGKSDGNYPNPNNSNAFYMCSNGLTYNQKCQEGLIFKQSCNCCDWPTNTTSTITVQSGGSTGGFCSGKSDGNYVNPNNSNAFYMCSNGLTYNQKCQEGLIFRTSCNCCDWPTNTTPTTTVQSGGSTEGFCSGKSDGNYPNPNNSNAFYMCSNGLTYNQKCQEGLIFKSSCNCCDWPTNTTSTITVQSGGSTGGFCSGKSDGNYVNPNNSNAFYMCSNGLTYNQKCQEGLIFRTSCNCCDWPTNTNTTPTTTVQSGGSTEGFCRGKSDGNYPNPDNSNAFYMCSNGLTYNQKCQEGLIYKTSCNCCDWPTNTTSTITVQSGGSTTGFCSGKSDGNYVNRNNSNAFYMCSNGLTYNQKCQEGLIFRTSCNCCDWPTNTTSTITVQSGGSTGGFCRGKSDGNYPNPDNSNAFYMCSNGLTYNQKCQEGLIFKTSCNCCDYP</sequence>
<dbReference type="GO" id="GO:0008843">
    <property type="term" value="F:endochitinase activity"/>
    <property type="evidence" value="ECO:0007669"/>
    <property type="project" value="UniProtKB-EC"/>
</dbReference>
<dbReference type="InterPro" id="IPR036508">
    <property type="entry name" value="Chitin-bd_dom_sf"/>
</dbReference>
<dbReference type="GO" id="GO:0008061">
    <property type="term" value="F:chitin binding"/>
    <property type="evidence" value="ECO:0007669"/>
    <property type="project" value="UniProtKB-KW"/>
</dbReference>
<dbReference type="Ensembl" id="ENSATET00000076316.1">
    <property type="protein sequence ID" value="ENSATEP00000073804.1"/>
    <property type="gene ID" value="ENSATEG00000033545.1"/>
</dbReference>
<proteinExistence type="predicted"/>
<feature type="domain" description="Chitin-binding type-2" evidence="10">
    <location>
        <begin position="300"/>
        <end position="356"/>
    </location>
</feature>
<feature type="domain" description="Chitin-binding type-2" evidence="10">
    <location>
        <begin position="365"/>
        <end position="421"/>
    </location>
</feature>
<feature type="domain" description="Chitin-binding type-2" evidence="10">
    <location>
        <begin position="430"/>
        <end position="479"/>
    </location>
</feature>
<dbReference type="Pfam" id="PF01607">
    <property type="entry name" value="CBM_14"/>
    <property type="match status" value="7"/>
</dbReference>
<evidence type="ECO:0000256" key="3">
    <source>
        <dbReference type="ARBA" id="ARBA00022669"/>
    </source>
</evidence>
<reference evidence="11" key="2">
    <citation type="submission" date="2025-08" db="UniProtKB">
        <authorList>
            <consortium name="Ensembl"/>
        </authorList>
    </citation>
    <scope>IDENTIFICATION</scope>
</reference>
<dbReference type="Gene3D" id="2.170.140.10">
    <property type="entry name" value="Chitin binding domain"/>
    <property type="match status" value="6"/>
</dbReference>
<dbReference type="PROSITE" id="PS50940">
    <property type="entry name" value="CHIT_BIND_II"/>
    <property type="match status" value="7"/>
</dbReference>
<evidence type="ECO:0000256" key="5">
    <source>
        <dbReference type="ARBA" id="ARBA00022737"/>
    </source>
</evidence>
<protein>
    <recommendedName>
        <fullName evidence="2">chitinase</fullName>
        <ecNumber evidence="2">3.2.1.14</ecNumber>
    </recommendedName>
</protein>
<reference evidence="11 12" key="1">
    <citation type="submission" date="2021-04" db="EMBL/GenBank/DDBJ databases">
        <authorList>
            <consortium name="Wellcome Sanger Institute Data Sharing"/>
        </authorList>
    </citation>
    <scope>NUCLEOTIDE SEQUENCE [LARGE SCALE GENOMIC DNA]</scope>
</reference>
<keyword evidence="6" id="KW-0119">Carbohydrate metabolism</keyword>
<dbReference type="InterPro" id="IPR051940">
    <property type="entry name" value="Chitin_bind-dev_reg"/>
</dbReference>
<evidence type="ECO:0000256" key="2">
    <source>
        <dbReference type="ARBA" id="ARBA00012729"/>
    </source>
</evidence>
<feature type="domain" description="Chitin-binding type-2" evidence="10">
    <location>
        <begin position="103"/>
        <end position="160"/>
    </location>
</feature>
<name>A0AAQ6IEV4_ANATE</name>
<keyword evidence="6" id="KW-0624">Polysaccharide degradation</keyword>
<dbReference type="GeneTree" id="ENSGT00940000166041"/>
<organism evidence="11 12">
    <name type="scientific">Anabas testudineus</name>
    <name type="common">Climbing perch</name>
    <name type="synonym">Anthias testudineus</name>
    <dbReference type="NCBI Taxonomy" id="64144"/>
    <lineage>
        <taxon>Eukaryota</taxon>
        <taxon>Metazoa</taxon>
        <taxon>Chordata</taxon>
        <taxon>Craniata</taxon>
        <taxon>Vertebrata</taxon>
        <taxon>Euteleostomi</taxon>
        <taxon>Actinopterygii</taxon>
        <taxon>Neopterygii</taxon>
        <taxon>Teleostei</taxon>
        <taxon>Neoteleostei</taxon>
        <taxon>Acanthomorphata</taxon>
        <taxon>Anabantaria</taxon>
        <taxon>Anabantiformes</taxon>
        <taxon>Anabantoidei</taxon>
        <taxon>Anabantidae</taxon>
        <taxon>Anabas</taxon>
    </lineage>
</organism>
<dbReference type="GO" id="GO:0005576">
    <property type="term" value="C:extracellular region"/>
    <property type="evidence" value="ECO:0007669"/>
    <property type="project" value="InterPro"/>
</dbReference>
<evidence type="ECO:0000256" key="6">
    <source>
        <dbReference type="ARBA" id="ARBA00023024"/>
    </source>
</evidence>
<feature type="domain" description="Chitin-binding type-2" evidence="10">
    <location>
        <begin position="233"/>
        <end position="289"/>
    </location>
</feature>
<feature type="domain" description="Chitin-binding type-2" evidence="10">
    <location>
        <begin position="38"/>
        <end position="94"/>
    </location>
</feature>
<evidence type="ECO:0000256" key="8">
    <source>
        <dbReference type="ARBA" id="ARBA00023180"/>
    </source>
</evidence>
<dbReference type="PANTHER" id="PTHR23301:SF0">
    <property type="entry name" value="CHITIN-BINDING TYPE-2 DOMAIN-CONTAINING PROTEIN-RELATED"/>
    <property type="match status" value="1"/>
</dbReference>
<dbReference type="Gene3D" id="3.20.20.80">
    <property type="entry name" value="Glycosidases"/>
    <property type="match status" value="1"/>
</dbReference>
<dbReference type="SMART" id="SM00494">
    <property type="entry name" value="ChtBD2"/>
    <property type="match status" value="7"/>
</dbReference>
<keyword evidence="3" id="KW-0147">Chitin-binding</keyword>
<evidence type="ECO:0000256" key="9">
    <source>
        <dbReference type="SAM" id="SignalP"/>
    </source>
</evidence>